<organism evidence="1 2">
    <name type="scientific">Piedraia hortae CBS 480.64</name>
    <dbReference type="NCBI Taxonomy" id="1314780"/>
    <lineage>
        <taxon>Eukaryota</taxon>
        <taxon>Fungi</taxon>
        <taxon>Dikarya</taxon>
        <taxon>Ascomycota</taxon>
        <taxon>Pezizomycotina</taxon>
        <taxon>Dothideomycetes</taxon>
        <taxon>Dothideomycetidae</taxon>
        <taxon>Capnodiales</taxon>
        <taxon>Piedraiaceae</taxon>
        <taxon>Piedraia</taxon>
    </lineage>
</organism>
<dbReference type="Proteomes" id="UP000799421">
    <property type="component" value="Unassembled WGS sequence"/>
</dbReference>
<reference evidence="1" key="1">
    <citation type="journal article" date="2020" name="Stud. Mycol.">
        <title>101 Dothideomycetes genomes: a test case for predicting lifestyles and emergence of pathogens.</title>
        <authorList>
            <person name="Haridas S."/>
            <person name="Albert R."/>
            <person name="Binder M."/>
            <person name="Bloem J."/>
            <person name="Labutti K."/>
            <person name="Salamov A."/>
            <person name="Andreopoulos B."/>
            <person name="Baker S."/>
            <person name="Barry K."/>
            <person name="Bills G."/>
            <person name="Bluhm B."/>
            <person name="Cannon C."/>
            <person name="Castanera R."/>
            <person name="Culley D."/>
            <person name="Daum C."/>
            <person name="Ezra D."/>
            <person name="Gonzalez J."/>
            <person name="Henrissat B."/>
            <person name="Kuo A."/>
            <person name="Liang C."/>
            <person name="Lipzen A."/>
            <person name="Lutzoni F."/>
            <person name="Magnuson J."/>
            <person name="Mondo S."/>
            <person name="Nolan M."/>
            <person name="Ohm R."/>
            <person name="Pangilinan J."/>
            <person name="Park H.-J."/>
            <person name="Ramirez L."/>
            <person name="Alfaro M."/>
            <person name="Sun H."/>
            <person name="Tritt A."/>
            <person name="Yoshinaga Y."/>
            <person name="Zwiers L.-H."/>
            <person name="Turgeon B."/>
            <person name="Goodwin S."/>
            <person name="Spatafora J."/>
            <person name="Crous P."/>
            <person name="Grigoriev I."/>
        </authorList>
    </citation>
    <scope>NUCLEOTIDE SEQUENCE</scope>
    <source>
        <strain evidence="1">CBS 480.64</strain>
    </source>
</reference>
<keyword evidence="2" id="KW-1185">Reference proteome</keyword>
<dbReference type="AlphaFoldDB" id="A0A6A7C660"/>
<name>A0A6A7C660_9PEZI</name>
<evidence type="ECO:0000313" key="2">
    <source>
        <dbReference type="Proteomes" id="UP000799421"/>
    </source>
</evidence>
<dbReference type="EMBL" id="MU005967">
    <property type="protein sequence ID" value="KAF2862168.1"/>
    <property type="molecule type" value="Genomic_DNA"/>
</dbReference>
<gene>
    <name evidence="1" type="ORF">K470DRAFT_15932</name>
</gene>
<accession>A0A6A7C660</accession>
<sequence>MQCVNSFVDCGRIRRRGCSTPDRCRSFTLLRYVPSSRALRFRRGLDAKSATGAAPIPSLCISIGTRNTLPNSAHGPTCSTSGPCRGSRRSCRGFSRPGKDRTALGCRMCTWHPATSRLKLYRYKKPSSNSSMRGRLQALASTLTCQRPRGLSGTNELGSCRLCMGKTSRAW</sequence>
<protein>
    <submittedName>
        <fullName evidence="1">Uncharacterized protein</fullName>
    </submittedName>
</protein>
<evidence type="ECO:0000313" key="1">
    <source>
        <dbReference type="EMBL" id="KAF2862168.1"/>
    </source>
</evidence>
<proteinExistence type="predicted"/>